<comment type="caution">
    <text evidence="3">The sequence shown here is derived from an EMBL/GenBank/DDBJ whole genome shotgun (WGS) entry which is preliminary data.</text>
</comment>
<dbReference type="AlphaFoldDB" id="A0ABD4RFC8"/>
<dbReference type="SMART" id="SM00047">
    <property type="entry name" value="LYZ2"/>
    <property type="match status" value="1"/>
</dbReference>
<dbReference type="InterPro" id="IPR002901">
    <property type="entry name" value="MGlyc_endo_b_GlcNAc-like_dom"/>
</dbReference>
<dbReference type="SUPFAM" id="SSF63446">
    <property type="entry name" value="Type I dockerin domain"/>
    <property type="match status" value="1"/>
</dbReference>
<accession>A0ABD4RFC8</accession>
<keyword evidence="1" id="KW-0732">Signal</keyword>
<protein>
    <submittedName>
        <fullName evidence="3">Glucosaminidase domain-containing protein</fullName>
    </submittedName>
</protein>
<dbReference type="EMBL" id="JAIFTX010000004">
    <property type="protein sequence ID" value="MBX7289970.1"/>
    <property type="molecule type" value="Genomic_DNA"/>
</dbReference>
<dbReference type="Proteomes" id="UP000775179">
    <property type="component" value="Unassembled WGS sequence"/>
</dbReference>
<evidence type="ECO:0000313" key="3">
    <source>
        <dbReference type="EMBL" id="MBX7289970.1"/>
    </source>
</evidence>
<dbReference type="RefSeq" id="WP_021874826.1">
    <property type="nucleotide sequence ID" value="NZ_CP018630.1"/>
</dbReference>
<reference evidence="3 4" key="1">
    <citation type="submission" date="2021-08" db="EMBL/GenBank/DDBJ databases">
        <title>Genome sequence analysis of Clostridium chauvoei strains of European origin and evaluation of typing options for outbreak investigations.</title>
        <authorList>
            <person name="Abdel-Glil M."/>
            <person name="Thomas P."/>
            <person name="Seyboldt C."/>
        </authorList>
    </citation>
    <scope>NUCLEOTIDE SEQUENCE [LARGE SCALE GENOMIC DNA]</scope>
    <source>
        <strain evidence="3 4">S0260-09</strain>
    </source>
</reference>
<dbReference type="KEGG" id="cchv:BTM20_03095"/>
<feature type="domain" description="Mannosyl-glycoprotein endo-beta-N-acetylglucosamidase-like" evidence="2">
    <location>
        <begin position="339"/>
        <end position="472"/>
    </location>
</feature>
<organism evidence="3 4">
    <name type="scientific">Clostridium chauvoei</name>
    <dbReference type="NCBI Taxonomy" id="46867"/>
    <lineage>
        <taxon>Bacteria</taxon>
        <taxon>Bacillati</taxon>
        <taxon>Bacillota</taxon>
        <taxon>Clostridia</taxon>
        <taxon>Eubacteriales</taxon>
        <taxon>Clostridiaceae</taxon>
        <taxon>Clostridium</taxon>
    </lineage>
</organism>
<evidence type="ECO:0000313" key="4">
    <source>
        <dbReference type="Proteomes" id="UP000775179"/>
    </source>
</evidence>
<proteinExistence type="predicted"/>
<dbReference type="PROSITE" id="PS00018">
    <property type="entry name" value="EF_HAND_1"/>
    <property type="match status" value="1"/>
</dbReference>
<feature type="signal peptide" evidence="1">
    <location>
        <begin position="1"/>
        <end position="25"/>
    </location>
</feature>
<gene>
    <name evidence="3" type="ORF">K4H94_02745</name>
</gene>
<feature type="chain" id="PRO_5044794330" evidence="1">
    <location>
        <begin position="26"/>
        <end position="631"/>
    </location>
</feature>
<dbReference type="Gene3D" id="1.10.1330.10">
    <property type="entry name" value="Dockerin domain"/>
    <property type="match status" value="1"/>
</dbReference>
<dbReference type="InterPro" id="IPR018247">
    <property type="entry name" value="EF_Hand_1_Ca_BS"/>
</dbReference>
<dbReference type="Gene3D" id="1.10.530.10">
    <property type="match status" value="1"/>
</dbReference>
<dbReference type="GeneID" id="66300839"/>
<name>A0ABD4RFC8_9CLOT</name>
<evidence type="ECO:0000256" key="1">
    <source>
        <dbReference type="SAM" id="SignalP"/>
    </source>
</evidence>
<sequence length="631" mass="71172">MNRLKKCLSLALAIMIIIPSINVFALDDTKEDSKEGTIYGEIKVGDLEFFSPNYAQAEKEEVRKKLEESRNIKLLEKETTANFEVALAYSDGSYKYMDKADTVEDAIKKAETLEKNNEEVKEYQGTIIPAVINAGGEVVYSTNSMGRVWKHINKQPDKTNNNITLVYSNPELKKEFTYINHGYIDDVPIIEDRGNSAKVQINGYNGWLNKNQNSDNYDLVVVPINQVTNPSCYLVKNGYLYHFISNNMTSWNGNGNSIKIGLAPSYLEPNKDYYSYDGHYFYEGRDIQEGLNKLITDLKNDTKENSINPNSPYYSYYQYLPFRTRTSHTAEEINAFINAATKPTSKLRGLGKVLIECQNKYGTNPLLILGLAMNESGNGDSPIAQKNNNLFGIKAYDFDAAGSADSFATPADCVREFCKTYISRGYADPADYRYFGGYFGDKQLGANVKYASDPFWGEKAGQHAFNIDSYFNLTDYNGYQLAIYTGVNKVTDDRGNLLYDINPTVSGWGGYKGNITALTYRETNNLGLYEMFPERTDPLSNGKYNGDYPWKNRGFIRPSNVQLINEVNTPFIPGYNKEDIDKNDEINIEDLAKISVDYNKSSGEQGFKAYLDLNSDGIIDIFDLVKVSKSL</sequence>
<dbReference type="InterPro" id="IPR036439">
    <property type="entry name" value="Dockerin_dom_sf"/>
</dbReference>
<evidence type="ECO:0000259" key="2">
    <source>
        <dbReference type="SMART" id="SM00047"/>
    </source>
</evidence>
<dbReference type="Pfam" id="PF01832">
    <property type="entry name" value="Glucosaminidase"/>
    <property type="match status" value="1"/>
</dbReference>